<accession>A0AAD1Y742</accession>
<gene>
    <name evidence="1" type="ORF">ECRASSUSDP1_LOCUS27356</name>
</gene>
<proteinExistence type="predicted"/>
<dbReference type="EMBL" id="CAMPGE010028228">
    <property type="protein sequence ID" value="CAI2385773.1"/>
    <property type="molecule type" value="Genomic_DNA"/>
</dbReference>
<reference evidence="1" key="1">
    <citation type="submission" date="2023-07" db="EMBL/GenBank/DDBJ databases">
        <authorList>
            <consortium name="AG Swart"/>
            <person name="Singh M."/>
            <person name="Singh A."/>
            <person name="Seah K."/>
            <person name="Emmerich C."/>
        </authorList>
    </citation>
    <scope>NUCLEOTIDE SEQUENCE</scope>
    <source>
        <strain evidence="1">DP1</strain>
    </source>
</reference>
<protein>
    <submittedName>
        <fullName evidence="1">Uncharacterized protein</fullName>
    </submittedName>
</protein>
<dbReference type="AlphaFoldDB" id="A0AAD1Y742"/>
<dbReference type="Proteomes" id="UP001295684">
    <property type="component" value="Unassembled WGS sequence"/>
</dbReference>
<sequence>MTQLCNNLDDVLEEIAIRENYKTQNWYKKEYGSTLKMIKALVFTNLSFYQFGWSHFCGKKGYLFRIPSCTRDRLL</sequence>
<comment type="caution">
    <text evidence="1">The sequence shown here is derived from an EMBL/GenBank/DDBJ whole genome shotgun (WGS) entry which is preliminary data.</text>
</comment>
<keyword evidence="2" id="KW-1185">Reference proteome</keyword>
<evidence type="ECO:0000313" key="1">
    <source>
        <dbReference type="EMBL" id="CAI2385773.1"/>
    </source>
</evidence>
<evidence type="ECO:0000313" key="2">
    <source>
        <dbReference type="Proteomes" id="UP001295684"/>
    </source>
</evidence>
<organism evidence="1 2">
    <name type="scientific">Euplotes crassus</name>
    <dbReference type="NCBI Taxonomy" id="5936"/>
    <lineage>
        <taxon>Eukaryota</taxon>
        <taxon>Sar</taxon>
        <taxon>Alveolata</taxon>
        <taxon>Ciliophora</taxon>
        <taxon>Intramacronucleata</taxon>
        <taxon>Spirotrichea</taxon>
        <taxon>Hypotrichia</taxon>
        <taxon>Euplotida</taxon>
        <taxon>Euplotidae</taxon>
        <taxon>Moneuplotes</taxon>
    </lineage>
</organism>
<name>A0AAD1Y742_EUPCR</name>